<evidence type="ECO:0000313" key="2">
    <source>
        <dbReference type="Proteomes" id="UP001063166"/>
    </source>
</evidence>
<evidence type="ECO:0000313" key="1">
    <source>
        <dbReference type="EMBL" id="GLB44344.1"/>
    </source>
</evidence>
<dbReference type="Proteomes" id="UP001063166">
    <property type="component" value="Unassembled WGS sequence"/>
</dbReference>
<dbReference type="AlphaFoldDB" id="A0A9P3PZA2"/>
<accession>A0A9P3PZA2</accession>
<reference evidence="1" key="1">
    <citation type="submission" date="2022-07" db="EMBL/GenBank/DDBJ databases">
        <title>The genome of Lyophyllum shimeji provides insight into the initial evolution of ectomycorrhizal fungal genome.</title>
        <authorList>
            <person name="Kobayashi Y."/>
            <person name="Shibata T."/>
            <person name="Hirakawa H."/>
            <person name="Shigenobu S."/>
            <person name="Nishiyama T."/>
            <person name="Yamada A."/>
            <person name="Hasebe M."/>
            <person name="Kawaguchi M."/>
        </authorList>
    </citation>
    <scope>NUCLEOTIDE SEQUENCE</scope>
    <source>
        <strain evidence="1">AT787</strain>
    </source>
</reference>
<keyword evidence="2" id="KW-1185">Reference proteome</keyword>
<proteinExistence type="predicted"/>
<protein>
    <submittedName>
        <fullName evidence="1">Uncharacterized protein</fullName>
    </submittedName>
</protein>
<comment type="caution">
    <text evidence="1">The sequence shown here is derived from an EMBL/GenBank/DDBJ whole genome shotgun (WGS) entry which is preliminary data.</text>
</comment>
<sequence>MGDAHLCNVLSRSPHLISLIRELYALDAGWVVDSASFHSLLTLLASHGMLEVFHFGFSYPGLNWVEFNGEAIRALLRSPNLHTLALEGVLTCTFQYNLLATAPALRHLSWKGHHTITEFSLDHTDRTGPRPPSPPFIEASHLKSLAMTNNSQVLLEYLTSPGCPSALRSHATSKYREEIPNMIPIAEEITNSAGQTLERLHWGFPDSFDPVSELDLRRCTC</sequence>
<gene>
    <name evidence="1" type="ORF">LshimejAT787_1602740</name>
</gene>
<organism evidence="1 2">
    <name type="scientific">Lyophyllum shimeji</name>
    <name type="common">Hon-shimeji</name>
    <name type="synonym">Tricholoma shimeji</name>
    <dbReference type="NCBI Taxonomy" id="47721"/>
    <lineage>
        <taxon>Eukaryota</taxon>
        <taxon>Fungi</taxon>
        <taxon>Dikarya</taxon>
        <taxon>Basidiomycota</taxon>
        <taxon>Agaricomycotina</taxon>
        <taxon>Agaricomycetes</taxon>
        <taxon>Agaricomycetidae</taxon>
        <taxon>Agaricales</taxon>
        <taxon>Tricholomatineae</taxon>
        <taxon>Lyophyllaceae</taxon>
        <taxon>Lyophyllum</taxon>
    </lineage>
</organism>
<dbReference type="EMBL" id="BRPK01000016">
    <property type="protein sequence ID" value="GLB44344.1"/>
    <property type="molecule type" value="Genomic_DNA"/>
</dbReference>
<name>A0A9P3PZA2_LYOSH</name>